<dbReference type="WBParaSite" id="TREG1_12520.1">
    <property type="protein sequence ID" value="TREG1_12520.1"/>
    <property type="gene ID" value="TREG1_12520"/>
</dbReference>
<feature type="transmembrane region" description="Helical" evidence="1">
    <location>
        <begin position="54"/>
        <end position="74"/>
    </location>
</feature>
<keyword evidence="1" id="KW-1133">Transmembrane helix</keyword>
<feature type="transmembrane region" description="Helical" evidence="1">
    <location>
        <begin position="519"/>
        <end position="539"/>
    </location>
</feature>
<feature type="transmembrane region" description="Helical" evidence="1">
    <location>
        <begin position="86"/>
        <end position="106"/>
    </location>
</feature>
<protein>
    <submittedName>
        <fullName evidence="3">XK-related protein</fullName>
    </submittedName>
</protein>
<keyword evidence="1" id="KW-0812">Transmembrane</keyword>
<accession>A0AA85J2W4</accession>
<evidence type="ECO:0000313" key="2">
    <source>
        <dbReference type="Proteomes" id="UP000050795"/>
    </source>
</evidence>
<keyword evidence="1" id="KW-0472">Membrane</keyword>
<evidence type="ECO:0000256" key="1">
    <source>
        <dbReference type="SAM" id="Phobius"/>
    </source>
</evidence>
<feature type="transmembrane region" description="Helical" evidence="1">
    <location>
        <begin position="232"/>
        <end position="252"/>
    </location>
</feature>
<feature type="transmembrane region" description="Helical" evidence="1">
    <location>
        <begin position="7"/>
        <end position="27"/>
    </location>
</feature>
<sequence length="575" mass="65184">MPINPTSCLVFNVIIGSGYIIYCITWLCWHLKYDIKVKTRTETEKMLFYGGTKIFRNIFTLGIAMSQLFSLALFNEILVTDGLHIILNYIYRILSLLICGVLWNHLRTLGFHTFDEYVTKRFDSRVLTSFYRINQIAGIIYYWRVQFSIIEEYDLFQIRSWLGYLYLTVCITTFTSIGGLHYILVLTSILWLIEISGHFVLLNCVTVDMQTFSSVFSFTVDSCKCLLGPQCFLVLLSQLITIQPGYIIFQSADTVKQSNIVLVVTVGLLTLNTMLCFFNSGHIRWYMQNRNISYVRSLEEFFMDTTDVTESPILSMTTNEMIKGNAMSTIASTTSVIGSLTTTVMLITGQIPNMTAVIKSSPNSLTTPSSISEIPALQTKLSSSPKAATTVAETAKERNKVTGPRATYDRKVSLFRTVNTTRERKIFTSFSHYIVITGVHITNIITSIVLHAHSITELSIQNLLPNWLRIGLISNGREFHLVYTSFYIIFTYVIIVMNIDSANNPDTVYIQNGYIYPVSVWMLLTMPVMCFILLGVFIVDIWSIPAVLTTLAALAISILYLIEFDSSTSCLNAWF</sequence>
<keyword evidence="2" id="KW-1185">Reference proteome</keyword>
<feature type="transmembrane region" description="Helical" evidence="1">
    <location>
        <begin position="258"/>
        <end position="278"/>
    </location>
</feature>
<reference evidence="3" key="2">
    <citation type="submission" date="2023-11" db="UniProtKB">
        <authorList>
            <consortium name="WormBaseParasite"/>
        </authorList>
    </citation>
    <scope>IDENTIFICATION</scope>
</reference>
<organism evidence="2 3">
    <name type="scientific">Trichobilharzia regenti</name>
    <name type="common">Nasal bird schistosome</name>
    <dbReference type="NCBI Taxonomy" id="157069"/>
    <lineage>
        <taxon>Eukaryota</taxon>
        <taxon>Metazoa</taxon>
        <taxon>Spiralia</taxon>
        <taxon>Lophotrochozoa</taxon>
        <taxon>Platyhelminthes</taxon>
        <taxon>Trematoda</taxon>
        <taxon>Digenea</taxon>
        <taxon>Strigeidida</taxon>
        <taxon>Schistosomatoidea</taxon>
        <taxon>Schistosomatidae</taxon>
        <taxon>Trichobilharzia</taxon>
    </lineage>
</organism>
<feature type="transmembrane region" description="Helical" evidence="1">
    <location>
        <begin position="546"/>
        <end position="562"/>
    </location>
</feature>
<feature type="transmembrane region" description="Helical" evidence="1">
    <location>
        <begin position="479"/>
        <end position="499"/>
    </location>
</feature>
<dbReference type="Proteomes" id="UP000050795">
    <property type="component" value="Unassembled WGS sequence"/>
</dbReference>
<dbReference type="AlphaFoldDB" id="A0AA85J2W4"/>
<evidence type="ECO:0000313" key="3">
    <source>
        <dbReference type="WBParaSite" id="TREG1_12520.1"/>
    </source>
</evidence>
<proteinExistence type="predicted"/>
<name>A0AA85J2W4_TRIRE</name>
<reference evidence="2" key="1">
    <citation type="submission" date="2022-06" db="EMBL/GenBank/DDBJ databases">
        <authorList>
            <person name="Berger JAMES D."/>
            <person name="Berger JAMES D."/>
        </authorList>
    </citation>
    <scope>NUCLEOTIDE SEQUENCE [LARGE SCALE GENOMIC DNA]</scope>
</reference>
<feature type="transmembrane region" description="Helical" evidence="1">
    <location>
        <begin position="164"/>
        <end position="193"/>
    </location>
</feature>